<name>M1DL40_SOLTU</name>
<keyword evidence="3" id="KW-1185">Reference proteome</keyword>
<dbReference type="Gramene" id="PGSC0003DMT400090755">
    <property type="protein sequence ID" value="PGSC0003DMT400090755"/>
    <property type="gene ID" value="PGSC0003DMG400040326"/>
</dbReference>
<sequence>MTGCWSIHPEFRPNKESEETKENEVQNENKANAGGQQLNTPPKDKGKEKKVEEPKQPPTKTMKIGRTGGIITEQKQWQVIQHKKNRDNNSKSNHGERVQKNRQNTDNHDNEEKAENKNKFDT</sequence>
<dbReference type="EnsemblPlants" id="PGSC0003DMT400090755">
    <property type="protein sequence ID" value="PGSC0003DMT400090755"/>
    <property type="gene ID" value="PGSC0003DMG400040326"/>
</dbReference>
<evidence type="ECO:0000313" key="3">
    <source>
        <dbReference type="Proteomes" id="UP000011115"/>
    </source>
</evidence>
<feature type="region of interest" description="Disordered" evidence="1">
    <location>
        <begin position="1"/>
        <end position="122"/>
    </location>
</feature>
<dbReference type="AlphaFoldDB" id="M1DL40"/>
<reference evidence="2" key="2">
    <citation type="submission" date="2015-06" db="UniProtKB">
        <authorList>
            <consortium name="EnsemblPlants"/>
        </authorList>
    </citation>
    <scope>IDENTIFICATION</scope>
    <source>
        <strain evidence="2">DM1-3 516 R44</strain>
    </source>
</reference>
<dbReference type="Proteomes" id="UP000011115">
    <property type="component" value="Unassembled WGS sequence"/>
</dbReference>
<protein>
    <submittedName>
        <fullName evidence="2">Uncharacterized protein</fullName>
    </submittedName>
</protein>
<dbReference type="PaxDb" id="4113-PGSC0003DMT400090755"/>
<feature type="compositionally biased region" description="Polar residues" evidence="1">
    <location>
        <begin position="26"/>
        <end position="39"/>
    </location>
</feature>
<organism evidence="2 3">
    <name type="scientific">Solanum tuberosum</name>
    <name type="common">Potato</name>
    <dbReference type="NCBI Taxonomy" id="4113"/>
    <lineage>
        <taxon>Eukaryota</taxon>
        <taxon>Viridiplantae</taxon>
        <taxon>Streptophyta</taxon>
        <taxon>Embryophyta</taxon>
        <taxon>Tracheophyta</taxon>
        <taxon>Spermatophyta</taxon>
        <taxon>Magnoliopsida</taxon>
        <taxon>eudicotyledons</taxon>
        <taxon>Gunneridae</taxon>
        <taxon>Pentapetalae</taxon>
        <taxon>asterids</taxon>
        <taxon>lamiids</taxon>
        <taxon>Solanales</taxon>
        <taxon>Solanaceae</taxon>
        <taxon>Solanoideae</taxon>
        <taxon>Solaneae</taxon>
        <taxon>Solanum</taxon>
    </lineage>
</organism>
<proteinExistence type="predicted"/>
<feature type="compositionally biased region" description="Basic and acidic residues" evidence="1">
    <location>
        <begin position="42"/>
        <end position="55"/>
    </location>
</feature>
<dbReference type="HOGENOM" id="CLU_2030825_0_0_1"/>
<feature type="compositionally biased region" description="Basic and acidic residues" evidence="1">
    <location>
        <begin position="9"/>
        <end position="24"/>
    </location>
</feature>
<evidence type="ECO:0000313" key="2">
    <source>
        <dbReference type="EnsemblPlants" id="PGSC0003DMT400090755"/>
    </source>
</evidence>
<accession>M1DL40</accession>
<feature type="compositionally biased region" description="Basic and acidic residues" evidence="1">
    <location>
        <begin position="86"/>
        <end position="122"/>
    </location>
</feature>
<dbReference type="InParanoid" id="M1DL40"/>
<reference evidence="3" key="1">
    <citation type="journal article" date="2011" name="Nature">
        <title>Genome sequence and analysis of the tuber crop potato.</title>
        <authorList>
            <consortium name="The Potato Genome Sequencing Consortium"/>
        </authorList>
    </citation>
    <scope>NUCLEOTIDE SEQUENCE [LARGE SCALE GENOMIC DNA]</scope>
    <source>
        <strain evidence="3">cv. DM1-3 516 R44</strain>
    </source>
</reference>
<evidence type="ECO:0000256" key="1">
    <source>
        <dbReference type="SAM" id="MobiDB-lite"/>
    </source>
</evidence>